<sequence>MAMMFRHETPSQVAVEPPNLLPMRWREAEEPRVTVMFTILVASLFAVSFPTLSKRIRFLRIPAIFFFIGKHFGTGVILATAFIHLLDDAFSSLADIQVENTYGRIGRWTGAIILVSLLAIFLVEYVSTAYVEHLQEEPPEAAPPAERTPTPPNPIPPRRITPAQPKTRTPLSEITPLLLGQPAPSPAQVAALRARTLPSRRRPRQSSFSSNYSYQPHHQHFQGPILDLPGIPVEVLSGSPRICRLSFHSRMGSEIKLPEVDEETAEQEAEEGEHGHHEHVAELPVVGRGRQVVGLLVLQMGIMIHSFVIGLTLSVTSGSDFTSLTTAIIFHQLFEGLSLGIRIAALPPAQLKPQATSSAWSFQRVRWLAPTLSILFGLTTPGGMAIGMSVWKDYRGAGNSNRDMAWMLLVQGIMSAVSAGMLIYAATVEMLAGDFVYGDVDGHHHHHHQHAEESDDEPAAEAEAGGLQRGGEVGPSTQIGHGSEGHEGEQSQGKSSIGKRLLALVSLFAGSGMMVLIALGE</sequence>
<evidence type="ECO:0000256" key="4">
    <source>
        <dbReference type="ARBA" id="ARBA00023136"/>
    </source>
</evidence>
<dbReference type="EMBL" id="NHYE01005544">
    <property type="protein sequence ID" value="PPQ70357.1"/>
    <property type="molecule type" value="Genomic_DNA"/>
</dbReference>
<dbReference type="PANTHER" id="PTHR11040:SF44">
    <property type="entry name" value="PROTEIN ZNTC-RELATED"/>
    <property type="match status" value="1"/>
</dbReference>
<evidence type="ECO:0000256" key="3">
    <source>
        <dbReference type="ARBA" id="ARBA00022989"/>
    </source>
</evidence>
<dbReference type="AlphaFoldDB" id="A0A409VVT6"/>
<keyword evidence="8" id="KW-1185">Reference proteome</keyword>
<feature type="region of interest" description="Disordered" evidence="5">
    <location>
        <begin position="136"/>
        <end position="216"/>
    </location>
</feature>
<evidence type="ECO:0000256" key="2">
    <source>
        <dbReference type="ARBA" id="ARBA00022692"/>
    </source>
</evidence>
<dbReference type="InParanoid" id="A0A409VVT6"/>
<dbReference type="GO" id="GO:0005385">
    <property type="term" value="F:zinc ion transmembrane transporter activity"/>
    <property type="evidence" value="ECO:0007669"/>
    <property type="project" value="TreeGrafter"/>
</dbReference>
<feature type="transmembrane region" description="Helical" evidence="6">
    <location>
        <begin position="292"/>
        <end position="315"/>
    </location>
</feature>
<feature type="compositionally biased region" description="Pro residues" evidence="5">
    <location>
        <begin position="149"/>
        <end position="159"/>
    </location>
</feature>
<dbReference type="STRING" id="231916.A0A409VVT6"/>
<dbReference type="Proteomes" id="UP000284706">
    <property type="component" value="Unassembled WGS sequence"/>
</dbReference>
<feature type="transmembrane region" description="Helical" evidence="6">
    <location>
        <begin position="501"/>
        <end position="520"/>
    </location>
</feature>
<dbReference type="PANTHER" id="PTHR11040">
    <property type="entry name" value="ZINC/IRON TRANSPORTER"/>
    <property type="match status" value="1"/>
</dbReference>
<dbReference type="OrthoDB" id="448280at2759"/>
<dbReference type="GO" id="GO:0005886">
    <property type="term" value="C:plasma membrane"/>
    <property type="evidence" value="ECO:0007669"/>
    <property type="project" value="TreeGrafter"/>
</dbReference>
<feature type="transmembrane region" description="Helical" evidence="6">
    <location>
        <begin position="64"/>
        <end position="85"/>
    </location>
</feature>
<proteinExistence type="predicted"/>
<feature type="transmembrane region" description="Helical" evidence="6">
    <location>
        <begin position="33"/>
        <end position="52"/>
    </location>
</feature>
<dbReference type="Pfam" id="PF02535">
    <property type="entry name" value="Zip"/>
    <property type="match status" value="1"/>
</dbReference>
<name>A0A409VVT6_9AGAR</name>
<comment type="caution">
    <text evidence="7">The sequence shown here is derived from an EMBL/GenBank/DDBJ whole genome shotgun (WGS) entry which is preliminary data.</text>
</comment>
<evidence type="ECO:0000256" key="1">
    <source>
        <dbReference type="ARBA" id="ARBA00004141"/>
    </source>
</evidence>
<dbReference type="InterPro" id="IPR003689">
    <property type="entry name" value="ZIP"/>
</dbReference>
<organism evidence="7 8">
    <name type="scientific">Gymnopilus dilepis</name>
    <dbReference type="NCBI Taxonomy" id="231916"/>
    <lineage>
        <taxon>Eukaryota</taxon>
        <taxon>Fungi</taxon>
        <taxon>Dikarya</taxon>
        <taxon>Basidiomycota</taxon>
        <taxon>Agaricomycotina</taxon>
        <taxon>Agaricomycetes</taxon>
        <taxon>Agaricomycetidae</taxon>
        <taxon>Agaricales</taxon>
        <taxon>Agaricineae</taxon>
        <taxon>Hymenogastraceae</taxon>
        <taxon>Gymnopilus</taxon>
    </lineage>
</organism>
<comment type="subcellular location">
    <subcellularLocation>
        <location evidence="1">Membrane</location>
        <topology evidence="1">Multi-pass membrane protein</topology>
    </subcellularLocation>
</comment>
<feature type="transmembrane region" description="Helical" evidence="6">
    <location>
        <begin position="105"/>
        <end position="126"/>
    </location>
</feature>
<evidence type="ECO:0000313" key="7">
    <source>
        <dbReference type="EMBL" id="PPQ70357.1"/>
    </source>
</evidence>
<accession>A0A409VVT6</accession>
<evidence type="ECO:0008006" key="9">
    <source>
        <dbReference type="Google" id="ProtNLM"/>
    </source>
</evidence>
<feature type="transmembrane region" description="Helical" evidence="6">
    <location>
        <begin position="404"/>
        <end position="425"/>
    </location>
</feature>
<protein>
    <recommendedName>
        <fullName evidence="9">Zinc/iron permease</fullName>
    </recommendedName>
</protein>
<feature type="transmembrane region" description="Helical" evidence="6">
    <location>
        <begin position="367"/>
        <end position="392"/>
    </location>
</feature>
<gene>
    <name evidence="7" type="ORF">CVT26_013791</name>
</gene>
<keyword evidence="3 6" id="KW-1133">Transmembrane helix</keyword>
<keyword evidence="4 6" id="KW-0472">Membrane</keyword>
<reference evidence="7 8" key="1">
    <citation type="journal article" date="2018" name="Evol. Lett.">
        <title>Horizontal gene cluster transfer increased hallucinogenic mushroom diversity.</title>
        <authorList>
            <person name="Reynolds H.T."/>
            <person name="Vijayakumar V."/>
            <person name="Gluck-Thaler E."/>
            <person name="Korotkin H.B."/>
            <person name="Matheny P.B."/>
            <person name="Slot J.C."/>
        </authorList>
    </citation>
    <scope>NUCLEOTIDE SEQUENCE [LARGE SCALE GENOMIC DNA]</scope>
    <source>
        <strain evidence="7 8">SRW20</strain>
    </source>
</reference>
<feature type="region of interest" description="Disordered" evidence="5">
    <location>
        <begin position="443"/>
        <end position="494"/>
    </location>
</feature>
<evidence type="ECO:0000313" key="8">
    <source>
        <dbReference type="Proteomes" id="UP000284706"/>
    </source>
</evidence>
<evidence type="ECO:0000256" key="5">
    <source>
        <dbReference type="SAM" id="MobiDB-lite"/>
    </source>
</evidence>
<evidence type="ECO:0000256" key="6">
    <source>
        <dbReference type="SAM" id="Phobius"/>
    </source>
</evidence>
<feature type="transmembrane region" description="Helical" evidence="6">
    <location>
        <begin position="327"/>
        <end position="346"/>
    </location>
</feature>
<keyword evidence="2 6" id="KW-0812">Transmembrane</keyword>